<feature type="transmembrane region" description="Helical" evidence="1">
    <location>
        <begin position="30"/>
        <end position="50"/>
    </location>
</feature>
<evidence type="ECO:0000313" key="2">
    <source>
        <dbReference type="EMBL" id="ODB96443.1"/>
    </source>
</evidence>
<evidence type="ECO:0008006" key="4">
    <source>
        <dbReference type="Google" id="ProtNLM"/>
    </source>
</evidence>
<keyword evidence="1" id="KW-0472">Membrane</keyword>
<feature type="transmembrane region" description="Helical" evidence="1">
    <location>
        <begin position="5"/>
        <end position="24"/>
    </location>
</feature>
<dbReference type="Proteomes" id="UP000094849">
    <property type="component" value="Unassembled WGS sequence"/>
</dbReference>
<dbReference type="RefSeq" id="WP_069004175.1">
    <property type="nucleotide sequence ID" value="NZ_LVJW01000003.1"/>
</dbReference>
<organism evidence="2 3">
    <name type="scientific">Candidatus Thiodiazotropha endoloripes</name>
    <dbReference type="NCBI Taxonomy" id="1818881"/>
    <lineage>
        <taxon>Bacteria</taxon>
        <taxon>Pseudomonadati</taxon>
        <taxon>Pseudomonadota</taxon>
        <taxon>Gammaproteobacteria</taxon>
        <taxon>Chromatiales</taxon>
        <taxon>Sedimenticolaceae</taxon>
        <taxon>Candidatus Thiodiazotropha</taxon>
    </lineage>
</organism>
<keyword evidence="1" id="KW-1133">Transmembrane helix</keyword>
<accession>A0A1E2UNX9</accession>
<gene>
    <name evidence="2" type="ORF">A3196_06520</name>
</gene>
<proteinExistence type="predicted"/>
<keyword evidence="3" id="KW-1185">Reference proteome</keyword>
<dbReference type="OrthoDB" id="7068615at2"/>
<comment type="caution">
    <text evidence="2">The sequence shown here is derived from an EMBL/GenBank/DDBJ whole genome shotgun (WGS) entry which is preliminary data.</text>
</comment>
<evidence type="ECO:0000313" key="3">
    <source>
        <dbReference type="Proteomes" id="UP000094849"/>
    </source>
</evidence>
<reference evidence="2 3" key="1">
    <citation type="submission" date="2016-03" db="EMBL/GenBank/DDBJ databases">
        <title>Chemosynthetic sulphur-oxidizing symbionts of marine invertebrate animals are capable of nitrogen fixation.</title>
        <authorList>
            <person name="Petersen J.M."/>
            <person name="Kemper A."/>
            <person name="Gruber-Vodicka H."/>
            <person name="Cardini U."/>
            <person name="Geest Mvander."/>
            <person name="Kleiner M."/>
            <person name="Bulgheresi S."/>
            <person name="Fussmann M."/>
            <person name="Herbold C."/>
            <person name="Seah B.K.B."/>
            <person name="Antony C.Paul."/>
            <person name="Liu D."/>
            <person name="Belitz A."/>
            <person name="Weber M."/>
        </authorList>
    </citation>
    <scope>NUCLEOTIDE SEQUENCE [LARGE SCALE GENOMIC DNA]</scope>
    <source>
        <strain evidence="2">G_D</strain>
    </source>
</reference>
<evidence type="ECO:0000256" key="1">
    <source>
        <dbReference type="SAM" id="Phobius"/>
    </source>
</evidence>
<dbReference type="EMBL" id="LVJZ01000003">
    <property type="protein sequence ID" value="ODB96443.1"/>
    <property type="molecule type" value="Genomic_DNA"/>
</dbReference>
<sequence length="84" mass="9474">MLPILLGLIIAMLFGLFSFMVYGLEGLVHYAWIDTVFWSLIATGVMVSLVNELGHCIACRLKNWVKIPRIESFCIEADCRSLLP</sequence>
<keyword evidence="1" id="KW-0812">Transmembrane</keyword>
<protein>
    <recommendedName>
        <fullName evidence="4">Peptidase M50 domain-containing protein</fullName>
    </recommendedName>
</protein>
<dbReference type="AlphaFoldDB" id="A0A1E2UNX9"/>
<name>A0A1E2UNX9_9GAMM</name>